<keyword evidence="3" id="KW-0645">Protease</keyword>
<dbReference type="GO" id="GO:0030246">
    <property type="term" value="F:carbohydrate binding"/>
    <property type="evidence" value="ECO:0007669"/>
    <property type="project" value="InterPro"/>
</dbReference>
<keyword evidence="4" id="KW-1185">Reference proteome</keyword>
<feature type="chain" id="PRO_5032342208" evidence="1">
    <location>
        <begin position="21"/>
        <end position="1096"/>
    </location>
</feature>
<evidence type="ECO:0000256" key="1">
    <source>
        <dbReference type="SAM" id="SignalP"/>
    </source>
</evidence>
<sequence>MHHRLLALFCVLGMSLFAQNRGSISGEVLDSTGALIPNAKVTVSSPGIGVTRDTVSNENGYFTVPTLQAGDYEVRVEASGFKVLTRTNIRLDSDLALNLKLPMEVGQVSERVEVTSDVPMVETSNGEVSRTLTMQQLQNFALPGRNPFYMLGIMPGVISRYGNFMTDFRGGSYSMGGLQVNGQRKDTNFIAVDGINNGRNRDGVQQNNILGVDFVEEVKVETTHYAAEYGRSTGAQINFITRRGMQDYHLSLYEFWFSDGFAACPYVVGCASKGRIRYHNYGYTLGGPIYIPGKWNKEKNKLFFFAGLEGRYTAGFNQKTSILPTTLERNGDFSNSTIKPIDPLSGAAFPNNVIPVSRISGLGKALQKIYPDPNYTGPGGNYYASNSQPTDSTDMVYRVDYNIKPNWQLNVRTLPGSQDFTSYFDNTGNNIPLFQVHRKRYGDNWVASLNTAINSTTINEFSAGYSAYREGFDIIGNGGKRATYGLTIPSLLSINNPDRIPNVSIAGYQGLGSGQANYAHTPTFIVRENFSKIMGAHTIKAGFYFENMNMNEVNNPNDNGTFSFGSSSSNPNDSKNAWANALLGYYNSYSETGPAVQTVYKAFDREFYVQDSWRVNRRLSVEAGLRYALISPWGAKLNNLVAFMPQFYDPSKAPQVAANGAIVNGTGDPYNGLVLPGSGFPDAAKGRIPQYGDSSITALFRGVPNQFNPLRKTNFQPRFSVAWDVFGNGKLAVRTGAGIFQGVTGIAYSGWYLGARAPLTLNPTVTNGNADNPGSGVANTTRFPIDAGALPTDYKMPTMYNYSFGIQTILPYKTQLDISYVGNAGRHLSYQRPLNFLTPDQQAAHVGVDLRQYMPYRGLNSLNMVEPSATSSYNSMQMSVRRRTGALTYAVSYTVGKIIGYGNEGVAGGPQDPLNVRAEKSELEESRRHYAVISHTYETPWFKSQQGFLGRILGGWSVSGVWTLTSGRLFAPTLTSVAGNVANRPNVVGDWYIDPNQRSLFKYFNTSAFARPASWTYGNSGKWVIRGPGSIDLSAFALKNVRVAEKINLQFRAEAFNAMNHMNLGGFNTQLGSSSFGQINDVGTPRYIQIGAKLMF</sequence>
<dbReference type="KEGG" id="pfer:IRI77_29385"/>
<dbReference type="Proteomes" id="UP000593892">
    <property type="component" value="Chromosome"/>
</dbReference>
<reference evidence="3 4" key="1">
    <citation type="submission" date="2020-10" db="EMBL/GenBank/DDBJ databases">
        <title>Complete genome sequence of Paludibaculum fermentans P105T, a facultatively anaerobic acidobacterium capable of dissimilatory Fe(III) reduction.</title>
        <authorList>
            <person name="Dedysh S.N."/>
            <person name="Beletsky A.V."/>
            <person name="Kulichevskaya I.S."/>
            <person name="Mardanov A.V."/>
            <person name="Ravin N.V."/>
        </authorList>
    </citation>
    <scope>NUCLEOTIDE SEQUENCE [LARGE SCALE GENOMIC DNA]</scope>
    <source>
        <strain evidence="3 4">P105</strain>
    </source>
</reference>
<accession>A0A7S7NNG1</accession>
<evidence type="ECO:0000259" key="2">
    <source>
        <dbReference type="Pfam" id="PF25183"/>
    </source>
</evidence>
<dbReference type="SUPFAM" id="SSF56935">
    <property type="entry name" value="Porins"/>
    <property type="match status" value="1"/>
</dbReference>
<dbReference type="InterPro" id="IPR057601">
    <property type="entry name" value="Oar-like_b-barrel"/>
</dbReference>
<dbReference type="GO" id="GO:0004180">
    <property type="term" value="F:carboxypeptidase activity"/>
    <property type="evidence" value="ECO:0007669"/>
    <property type="project" value="UniProtKB-KW"/>
</dbReference>
<keyword evidence="1" id="KW-0732">Signal</keyword>
<dbReference type="SUPFAM" id="SSF49452">
    <property type="entry name" value="Starch-binding domain-like"/>
    <property type="match status" value="1"/>
</dbReference>
<dbReference type="Pfam" id="PF13620">
    <property type="entry name" value="CarboxypepD_reg"/>
    <property type="match status" value="1"/>
</dbReference>
<protein>
    <submittedName>
        <fullName evidence="3">Carboxypeptidase regulatory-like domain-containing protein</fullName>
    </submittedName>
</protein>
<keyword evidence="3" id="KW-0378">Hydrolase</keyword>
<dbReference type="RefSeq" id="WP_194448530.1">
    <property type="nucleotide sequence ID" value="NZ_CP063849.1"/>
</dbReference>
<dbReference type="InterPro" id="IPR013784">
    <property type="entry name" value="Carb-bd-like_fold"/>
</dbReference>
<proteinExistence type="predicted"/>
<feature type="domain" description="TonB-dependent transporter Oar-like beta-barrel" evidence="2">
    <location>
        <begin position="240"/>
        <end position="1089"/>
    </location>
</feature>
<feature type="signal peptide" evidence="1">
    <location>
        <begin position="1"/>
        <end position="20"/>
    </location>
</feature>
<gene>
    <name evidence="3" type="ORF">IRI77_29385</name>
</gene>
<dbReference type="EMBL" id="CP063849">
    <property type="protein sequence ID" value="QOY86861.1"/>
    <property type="molecule type" value="Genomic_DNA"/>
</dbReference>
<evidence type="ECO:0000313" key="3">
    <source>
        <dbReference type="EMBL" id="QOY86861.1"/>
    </source>
</evidence>
<evidence type="ECO:0000313" key="4">
    <source>
        <dbReference type="Proteomes" id="UP000593892"/>
    </source>
</evidence>
<keyword evidence="3" id="KW-0121">Carboxypeptidase</keyword>
<name>A0A7S7NNG1_PALFE</name>
<organism evidence="3 4">
    <name type="scientific">Paludibaculum fermentans</name>
    <dbReference type="NCBI Taxonomy" id="1473598"/>
    <lineage>
        <taxon>Bacteria</taxon>
        <taxon>Pseudomonadati</taxon>
        <taxon>Acidobacteriota</taxon>
        <taxon>Terriglobia</taxon>
        <taxon>Bryobacterales</taxon>
        <taxon>Bryobacteraceae</taxon>
        <taxon>Paludibaculum</taxon>
    </lineage>
</organism>
<dbReference type="Pfam" id="PF25183">
    <property type="entry name" value="OMP_b-brl_4"/>
    <property type="match status" value="1"/>
</dbReference>
<dbReference type="Gene3D" id="2.60.40.1120">
    <property type="entry name" value="Carboxypeptidase-like, regulatory domain"/>
    <property type="match status" value="1"/>
</dbReference>
<dbReference type="AlphaFoldDB" id="A0A7S7NNG1"/>